<dbReference type="EMBL" id="LJOY01000013">
    <property type="protein sequence ID" value="OBQ26273.1"/>
    <property type="molecule type" value="Genomic_DNA"/>
</dbReference>
<dbReference type="InterPro" id="IPR036380">
    <property type="entry name" value="Isochorismatase-like_sf"/>
</dbReference>
<dbReference type="CDD" id="cd01014">
    <property type="entry name" value="nicotinamidase_related"/>
    <property type="match status" value="1"/>
</dbReference>
<dbReference type="Proteomes" id="UP000092382">
    <property type="component" value="Unassembled WGS sequence"/>
</dbReference>
<feature type="domain" description="Isochorismatase-like" evidence="2">
    <location>
        <begin position="3"/>
        <end position="150"/>
    </location>
</feature>
<accession>A0A1B7VZB6</accession>
<proteinExistence type="predicted"/>
<reference evidence="3 4" key="1">
    <citation type="submission" date="2015-09" db="EMBL/GenBank/DDBJ databases">
        <title>Whole genome shotgun sequence assembly of Aphanizomenon flos-aquae UKL13.</title>
        <authorList>
            <person name="Driscoll C."/>
        </authorList>
    </citation>
    <scope>NUCLEOTIDE SEQUENCE [LARGE SCALE GENOMIC DNA]</scope>
    <source>
        <strain evidence="3">MDT13</strain>
    </source>
</reference>
<sequence>MNTALVLVDIQNDYFSGGKWELVGMDIAAFNAGGLLTAFRERKQPIFHVQHIAKNPDAPFFVVDTYGAEIHESVKPQENEKIIIKEFANSFRQTTLLDDLHNAGVKRLVICGAMSNMCIDATTRAANDLGFDCIVAHDACAAKNLEFHGHITPALEVHCAFMSALSFAYAQVISTHEAITISAFT</sequence>
<protein>
    <recommendedName>
        <fullName evidence="2">Isochorismatase-like domain-containing protein</fullName>
    </recommendedName>
</protein>
<dbReference type="STRING" id="1803587.GCA_001593825_01709"/>
<dbReference type="AlphaFoldDB" id="A0A1B7VZB6"/>
<evidence type="ECO:0000313" key="3">
    <source>
        <dbReference type="EMBL" id="OBQ26273.1"/>
    </source>
</evidence>
<dbReference type="InterPro" id="IPR000868">
    <property type="entry name" value="Isochorismatase-like_dom"/>
</dbReference>
<dbReference type="Pfam" id="PF00857">
    <property type="entry name" value="Isochorismatase"/>
    <property type="match status" value="1"/>
</dbReference>
<evidence type="ECO:0000259" key="2">
    <source>
        <dbReference type="Pfam" id="PF00857"/>
    </source>
</evidence>
<name>A0A1B7VZB6_APHFL</name>
<evidence type="ECO:0000256" key="1">
    <source>
        <dbReference type="ARBA" id="ARBA00022801"/>
    </source>
</evidence>
<dbReference type="InterPro" id="IPR050272">
    <property type="entry name" value="Isochorismatase-like_hydrls"/>
</dbReference>
<gene>
    <name evidence="3" type="ORF">AN481_05785</name>
</gene>
<organism evidence="3 4">
    <name type="scientific">Aphanizomenon flos-aquae LD13</name>
    <dbReference type="NCBI Taxonomy" id="1710894"/>
    <lineage>
        <taxon>Bacteria</taxon>
        <taxon>Bacillati</taxon>
        <taxon>Cyanobacteriota</taxon>
        <taxon>Cyanophyceae</taxon>
        <taxon>Nostocales</taxon>
        <taxon>Aphanizomenonaceae</taxon>
        <taxon>Aphanizomenon</taxon>
    </lineage>
</organism>
<keyword evidence="1" id="KW-0378">Hydrolase</keyword>
<dbReference type="PANTHER" id="PTHR43540">
    <property type="entry name" value="PEROXYUREIDOACRYLATE/UREIDOACRYLATE AMIDOHYDROLASE-RELATED"/>
    <property type="match status" value="1"/>
</dbReference>
<comment type="caution">
    <text evidence="3">The sequence shown here is derived from an EMBL/GenBank/DDBJ whole genome shotgun (WGS) entry which is preliminary data.</text>
</comment>
<dbReference type="PANTHER" id="PTHR43540:SF1">
    <property type="entry name" value="ISOCHORISMATASE HYDROLASE"/>
    <property type="match status" value="1"/>
</dbReference>
<dbReference type="GO" id="GO:0016787">
    <property type="term" value="F:hydrolase activity"/>
    <property type="evidence" value="ECO:0007669"/>
    <property type="project" value="UniProtKB-KW"/>
</dbReference>
<dbReference type="SUPFAM" id="SSF52499">
    <property type="entry name" value="Isochorismatase-like hydrolases"/>
    <property type="match status" value="1"/>
</dbReference>
<dbReference type="Gene3D" id="3.40.50.850">
    <property type="entry name" value="Isochorismatase-like"/>
    <property type="match status" value="1"/>
</dbReference>
<dbReference type="PATRIC" id="fig|1710894.3.peg.2369"/>
<evidence type="ECO:0000313" key="4">
    <source>
        <dbReference type="Proteomes" id="UP000092382"/>
    </source>
</evidence>